<reference evidence="2" key="1">
    <citation type="submission" date="2023-08" db="EMBL/GenBank/DDBJ databases">
        <title>Black Yeasts Isolated from many extreme environments.</title>
        <authorList>
            <person name="Coleine C."/>
            <person name="Stajich J.E."/>
            <person name="Selbmann L."/>
        </authorList>
    </citation>
    <scope>NUCLEOTIDE SEQUENCE</scope>
    <source>
        <strain evidence="2">CCFEE 5810</strain>
    </source>
</reference>
<name>A0AAN7W000_9PEZI</name>
<evidence type="ECO:0000313" key="2">
    <source>
        <dbReference type="EMBL" id="KAK5696793.1"/>
    </source>
</evidence>
<protein>
    <submittedName>
        <fullName evidence="2">Uncharacterized protein</fullName>
    </submittedName>
</protein>
<evidence type="ECO:0000313" key="3">
    <source>
        <dbReference type="Proteomes" id="UP001310594"/>
    </source>
</evidence>
<gene>
    <name evidence="2" type="ORF">LTR97_008097</name>
</gene>
<evidence type="ECO:0000256" key="1">
    <source>
        <dbReference type="SAM" id="MobiDB-lite"/>
    </source>
</evidence>
<feature type="compositionally biased region" description="Polar residues" evidence="1">
    <location>
        <begin position="68"/>
        <end position="79"/>
    </location>
</feature>
<dbReference type="AlphaFoldDB" id="A0AAN7W000"/>
<feature type="compositionally biased region" description="Basic and acidic residues" evidence="1">
    <location>
        <begin position="54"/>
        <end position="67"/>
    </location>
</feature>
<organism evidence="2 3">
    <name type="scientific">Elasticomyces elasticus</name>
    <dbReference type="NCBI Taxonomy" id="574655"/>
    <lineage>
        <taxon>Eukaryota</taxon>
        <taxon>Fungi</taxon>
        <taxon>Dikarya</taxon>
        <taxon>Ascomycota</taxon>
        <taxon>Pezizomycotina</taxon>
        <taxon>Dothideomycetes</taxon>
        <taxon>Dothideomycetidae</taxon>
        <taxon>Mycosphaerellales</taxon>
        <taxon>Teratosphaeriaceae</taxon>
        <taxon>Elasticomyces</taxon>
    </lineage>
</organism>
<dbReference type="Proteomes" id="UP001310594">
    <property type="component" value="Unassembled WGS sequence"/>
</dbReference>
<accession>A0AAN7W000</accession>
<comment type="caution">
    <text evidence="2">The sequence shown here is derived from an EMBL/GenBank/DDBJ whole genome shotgun (WGS) entry which is preliminary data.</text>
</comment>
<dbReference type="EMBL" id="JAVRQU010000012">
    <property type="protein sequence ID" value="KAK5696793.1"/>
    <property type="molecule type" value="Genomic_DNA"/>
</dbReference>
<feature type="region of interest" description="Disordered" evidence="1">
    <location>
        <begin position="37"/>
        <end position="80"/>
    </location>
</feature>
<proteinExistence type="predicted"/>
<sequence>MEHCLTTHDWQQITDHWEDEWHLKVAAARKREAARRTAKLVSKSSVDNNVDGAEDGKQDSIAVEKDGSSSAEENLNEATASVKPALDPAYPQSVLVKDKYIVCDHCHSHGLPCSEEEICEQCILHGVACVHHWCKLSKNKRRECPRNDCHNVHKDCMPKSEALKGVEWLVLPGNMRGYMSAGRKGMMYDDRDRESYGGREDKYEDWELQDIKSIQEEARSEMSSCVARGVASWDTIIMACDCVANEQEENEKKLAKQMARNRRGDAFLARYE</sequence>